<evidence type="ECO:0000256" key="5">
    <source>
        <dbReference type="SAM" id="MobiDB-lite"/>
    </source>
</evidence>
<protein>
    <recommendedName>
        <fullName evidence="6">Ubiquitin-like protease family profile domain-containing protein</fullName>
    </recommendedName>
</protein>
<feature type="region of interest" description="Disordered" evidence="5">
    <location>
        <begin position="68"/>
        <end position="93"/>
    </location>
</feature>
<dbReference type="PANTHER" id="PTHR12606:SF141">
    <property type="entry name" value="GH15225P-RELATED"/>
    <property type="match status" value="1"/>
</dbReference>
<comment type="similarity">
    <text evidence="1">Belongs to the peptidase C48 family.</text>
</comment>
<dbReference type="AlphaFoldDB" id="A0A8T3BK65"/>
<keyword evidence="2" id="KW-0645">Protease</keyword>
<accession>A0A8T3BK65</accession>
<dbReference type="GO" id="GO:0005634">
    <property type="term" value="C:nucleus"/>
    <property type="evidence" value="ECO:0007669"/>
    <property type="project" value="TreeGrafter"/>
</dbReference>
<feature type="compositionally biased region" description="Basic residues" evidence="5">
    <location>
        <begin position="344"/>
        <end position="357"/>
    </location>
</feature>
<evidence type="ECO:0000313" key="7">
    <source>
        <dbReference type="EMBL" id="KAI0513641.1"/>
    </source>
</evidence>
<dbReference type="PROSITE" id="PS50600">
    <property type="entry name" value="ULP_PROTEASE"/>
    <property type="match status" value="1"/>
</dbReference>
<dbReference type="SUPFAM" id="SSF54001">
    <property type="entry name" value="Cysteine proteinases"/>
    <property type="match status" value="1"/>
</dbReference>
<organism evidence="7 8">
    <name type="scientific">Dendrobium nobile</name>
    <name type="common">Orchid</name>
    <dbReference type="NCBI Taxonomy" id="94219"/>
    <lineage>
        <taxon>Eukaryota</taxon>
        <taxon>Viridiplantae</taxon>
        <taxon>Streptophyta</taxon>
        <taxon>Embryophyta</taxon>
        <taxon>Tracheophyta</taxon>
        <taxon>Spermatophyta</taxon>
        <taxon>Magnoliopsida</taxon>
        <taxon>Liliopsida</taxon>
        <taxon>Asparagales</taxon>
        <taxon>Orchidaceae</taxon>
        <taxon>Epidendroideae</taxon>
        <taxon>Malaxideae</taxon>
        <taxon>Dendrobiinae</taxon>
        <taxon>Dendrobium</taxon>
    </lineage>
</organism>
<feature type="region of interest" description="Disordered" evidence="5">
    <location>
        <begin position="245"/>
        <end position="357"/>
    </location>
</feature>
<gene>
    <name evidence="7" type="ORF">KFK09_009671</name>
</gene>
<evidence type="ECO:0000313" key="8">
    <source>
        <dbReference type="Proteomes" id="UP000829196"/>
    </source>
</evidence>
<comment type="caution">
    <text evidence="7">The sequence shown here is derived from an EMBL/GenBank/DDBJ whole genome shotgun (WGS) entry which is preliminary data.</text>
</comment>
<evidence type="ECO:0000256" key="1">
    <source>
        <dbReference type="ARBA" id="ARBA00005234"/>
    </source>
</evidence>
<keyword evidence="3" id="KW-0378">Hydrolase</keyword>
<evidence type="ECO:0000259" key="6">
    <source>
        <dbReference type="PROSITE" id="PS50600"/>
    </source>
</evidence>
<evidence type="ECO:0000256" key="4">
    <source>
        <dbReference type="ARBA" id="ARBA00022807"/>
    </source>
</evidence>
<feature type="compositionally biased region" description="Basic residues" evidence="5">
    <location>
        <begin position="201"/>
        <end position="221"/>
    </location>
</feature>
<dbReference type="Proteomes" id="UP000829196">
    <property type="component" value="Unassembled WGS sequence"/>
</dbReference>
<dbReference type="InterPro" id="IPR003653">
    <property type="entry name" value="Peptidase_C48_C"/>
</dbReference>
<keyword evidence="8" id="KW-1185">Reference proteome</keyword>
<reference evidence="7" key="1">
    <citation type="journal article" date="2022" name="Front. Genet.">
        <title>Chromosome-Scale Assembly of the Dendrobium nobile Genome Provides Insights Into the Molecular Mechanism of the Biosynthesis of the Medicinal Active Ingredient of Dendrobium.</title>
        <authorList>
            <person name="Xu Q."/>
            <person name="Niu S.-C."/>
            <person name="Li K.-L."/>
            <person name="Zheng P.-J."/>
            <person name="Zhang X.-J."/>
            <person name="Jia Y."/>
            <person name="Liu Y."/>
            <person name="Niu Y.-X."/>
            <person name="Yu L.-H."/>
            <person name="Chen D.-F."/>
            <person name="Zhang G.-Q."/>
        </authorList>
    </citation>
    <scope>NUCLEOTIDE SEQUENCE</scope>
    <source>
        <tissue evidence="7">Leaf</tissue>
    </source>
</reference>
<feature type="compositionally biased region" description="Basic and acidic residues" evidence="5">
    <location>
        <begin position="175"/>
        <end position="200"/>
    </location>
</feature>
<dbReference type="EMBL" id="JAGYWB010000008">
    <property type="protein sequence ID" value="KAI0513641.1"/>
    <property type="molecule type" value="Genomic_DNA"/>
</dbReference>
<feature type="domain" description="Ubiquitin-like protease family profile" evidence="6">
    <location>
        <begin position="369"/>
        <end position="533"/>
    </location>
</feature>
<name>A0A8T3BK65_DENNO</name>
<keyword evidence="4" id="KW-0788">Thiol protease</keyword>
<feature type="compositionally biased region" description="Basic and acidic residues" evidence="5">
    <location>
        <begin position="247"/>
        <end position="258"/>
    </location>
</feature>
<sequence>MRTQRVWYAYTTRMVYVHNTYGMRTKRVWYAYPLRMIFVDIQGVTPEECDLLGVKKYLSIPLSPIQTNTPEHHLPPQSPLQPKSPLKTQPQPQPLDELEKKIIGIVQESIFQLFQEFEGRMRKNFEQIVKRVDLIDEKLQNCIVQGIIKPDQQAAPSSSSFIPHTIPSPNNIRISSEHTKTDAPEKMNDVEKTQAAERVSKKNKLERKSSQKQKKKQKRVHHIPEETAQEVITKEVPPQVMVFKEAPPQKELFKEAPPPRRTVQRSSPQDEQSKEPPPQEEQSKEAPPKKKSPKKLPPKMNSPKNIPPIPPKKNSPKNLPHKKNSPKNLPHKKNSPKNLPQKKNSPKKPPHNKNIRKKFSMRVFSSGNVMISRRMIDEILSDSYLDNDHIDAFAILLNEKSKISPNQYEKYLYISPMYWHYKVKDVKSVLFLEHIDYNSAQSSRIIINPIIHENHWTLLAGYIKQKRWEFYDSIPNPMHRSVAVKIIASLNKDCKKAFRQNITKWSFKTMKNAPTQTNNTDCGMFVCKYMDNIVRLNNSGWMQSTDWQEKMPKYRAEFAYGLLCAALK</sequence>
<dbReference type="OrthoDB" id="3070835at2759"/>
<evidence type="ECO:0000256" key="2">
    <source>
        <dbReference type="ARBA" id="ARBA00022670"/>
    </source>
</evidence>
<dbReference type="InterPro" id="IPR038765">
    <property type="entry name" value="Papain-like_cys_pep_sf"/>
</dbReference>
<dbReference type="GO" id="GO:0006508">
    <property type="term" value="P:proteolysis"/>
    <property type="evidence" value="ECO:0007669"/>
    <property type="project" value="UniProtKB-KW"/>
</dbReference>
<dbReference type="Pfam" id="PF02902">
    <property type="entry name" value="Peptidase_C48"/>
    <property type="match status" value="1"/>
</dbReference>
<feature type="region of interest" description="Disordered" evidence="5">
    <location>
        <begin position="154"/>
        <end position="232"/>
    </location>
</feature>
<dbReference type="GO" id="GO:0016926">
    <property type="term" value="P:protein desumoylation"/>
    <property type="evidence" value="ECO:0007669"/>
    <property type="project" value="TreeGrafter"/>
</dbReference>
<dbReference type="SMR" id="A0A8T3BK65"/>
<dbReference type="GO" id="GO:0016929">
    <property type="term" value="F:deSUMOylase activity"/>
    <property type="evidence" value="ECO:0007669"/>
    <property type="project" value="TreeGrafter"/>
</dbReference>
<proteinExistence type="inferred from homology"/>
<evidence type="ECO:0000256" key="3">
    <source>
        <dbReference type="ARBA" id="ARBA00022801"/>
    </source>
</evidence>
<feature type="compositionally biased region" description="Basic residues" evidence="5">
    <location>
        <begin position="319"/>
        <end position="335"/>
    </location>
</feature>
<dbReference type="PANTHER" id="PTHR12606">
    <property type="entry name" value="SENTRIN/SUMO-SPECIFIC PROTEASE"/>
    <property type="match status" value="1"/>
</dbReference>
<dbReference type="Gene3D" id="3.40.395.10">
    <property type="entry name" value="Adenoviral Proteinase, Chain A"/>
    <property type="match status" value="1"/>
</dbReference>
<feature type="compositionally biased region" description="Polar residues" evidence="5">
    <location>
        <begin position="154"/>
        <end position="174"/>
    </location>
</feature>